<evidence type="ECO:0000313" key="2">
    <source>
        <dbReference type="EMBL" id="TWT39740.1"/>
    </source>
</evidence>
<name>A0A5C5VNU1_9BACT</name>
<proteinExistence type="predicted"/>
<accession>A0A5C5VNU1</accession>
<reference evidence="2 3" key="1">
    <citation type="submission" date="2019-02" db="EMBL/GenBank/DDBJ databases">
        <title>Deep-cultivation of Planctomycetes and their phenomic and genomic characterization uncovers novel biology.</title>
        <authorList>
            <person name="Wiegand S."/>
            <person name="Jogler M."/>
            <person name="Boedeker C."/>
            <person name="Pinto D."/>
            <person name="Vollmers J."/>
            <person name="Rivas-Marin E."/>
            <person name="Kohn T."/>
            <person name="Peeters S.H."/>
            <person name="Heuer A."/>
            <person name="Rast P."/>
            <person name="Oberbeckmann S."/>
            <person name="Bunk B."/>
            <person name="Jeske O."/>
            <person name="Meyerdierks A."/>
            <person name="Storesund J.E."/>
            <person name="Kallscheuer N."/>
            <person name="Luecker S."/>
            <person name="Lage O.M."/>
            <person name="Pohl T."/>
            <person name="Merkel B.J."/>
            <person name="Hornburger P."/>
            <person name="Mueller R.-W."/>
            <person name="Bruemmer F."/>
            <person name="Labrenz M."/>
            <person name="Spormann A.M."/>
            <person name="Op Den Camp H."/>
            <person name="Overmann J."/>
            <person name="Amann R."/>
            <person name="Jetten M.S.M."/>
            <person name="Mascher T."/>
            <person name="Medema M.H."/>
            <person name="Devos D.P."/>
            <person name="Kaster A.-K."/>
            <person name="Ovreas L."/>
            <person name="Rohde M."/>
            <person name="Galperin M.Y."/>
            <person name="Jogler C."/>
        </authorList>
    </citation>
    <scope>NUCLEOTIDE SEQUENCE [LARGE SCALE GENOMIC DNA]</scope>
    <source>
        <strain evidence="2 3">Enr8</strain>
    </source>
</reference>
<dbReference type="Proteomes" id="UP000318878">
    <property type="component" value="Unassembled WGS sequence"/>
</dbReference>
<dbReference type="EMBL" id="SJPF01000001">
    <property type="protein sequence ID" value="TWT39740.1"/>
    <property type="molecule type" value="Genomic_DNA"/>
</dbReference>
<sequence length="79" mass="8792">MPGDSIDLSSDPNPRPASAPAGSKRRDFLGIQFSCCSIYVRIYKNREGTHYEGNCPKCYRAVRFEIGSGGSDSRFYTAY</sequence>
<protein>
    <submittedName>
        <fullName evidence="2">Uncharacterized protein</fullName>
    </submittedName>
</protein>
<evidence type="ECO:0000313" key="3">
    <source>
        <dbReference type="Proteomes" id="UP000318878"/>
    </source>
</evidence>
<keyword evidence="3" id="KW-1185">Reference proteome</keyword>
<organism evidence="2 3">
    <name type="scientific">Blastopirellula retiformator</name>
    <dbReference type="NCBI Taxonomy" id="2527970"/>
    <lineage>
        <taxon>Bacteria</taxon>
        <taxon>Pseudomonadati</taxon>
        <taxon>Planctomycetota</taxon>
        <taxon>Planctomycetia</taxon>
        <taxon>Pirellulales</taxon>
        <taxon>Pirellulaceae</taxon>
        <taxon>Blastopirellula</taxon>
    </lineage>
</organism>
<comment type="caution">
    <text evidence="2">The sequence shown here is derived from an EMBL/GenBank/DDBJ whole genome shotgun (WGS) entry which is preliminary data.</text>
</comment>
<gene>
    <name evidence="2" type="ORF">Enr8_14420</name>
</gene>
<feature type="region of interest" description="Disordered" evidence="1">
    <location>
        <begin position="1"/>
        <end position="23"/>
    </location>
</feature>
<dbReference type="AlphaFoldDB" id="A0A5C5VNU1"/>
<evidence type="ECO:0000256" key="1">
    <source>
        <dbReference type="SAM" id="MobiDB-lite"/>
    </source>
</evidence>